<accession>A0A7J7LJL5</accession>
<evidence type="ECO:0000313" key="1">
    <source>
        <dbReference type="EMBL" id="KAF6142720.1"/>
    </source>
</evidence>
<name>A0A7J7LJL5_9MAGN</name>
<dbReference type="AlphaFoldDB" id="A0A7J7LJL5"/>
<reference evidence="1 2" key="1">
    <citation type="journal article" date="2020" name="IScience">
        <title>Genome Sequencing of the Endangered Kingdonia uniflora (Circaeasteraceae, Ranunculales) Reveals Potential Mechanisms of Evolutionary Specialization.</title>
        <authorList>
            <person name="Sun Y."/>
            <person name="Deng T."/>
            <person name="Zhang A."/>
            <person name="Moore M.J."/>
            <person name="Landis J.B."/>
            <person name="Lin N."/>
            <person name="Zhang H."/>
            <person name="Zhang X."/>
            <person name="Huang J."/>
            <person name="Zhang X."/>
            <person name="Sun H."/>
            <person name="Wang H."/>
        </authorList>
    </citation>
    <scope>NUCLEOTIDE SEQUENCE [LARGE SCALE GENOMIC DNA]</scope>
    <source>
        <strain evidence="1">TB1705</strain>
        <tissue evidence="1">Leaf</tissue>
    </source>
</reference>
<dbReference type="EMBL" id="JACGCM010002247">
    <property type="protein sequence ID" value="KAF6142720.1"/>
    <property type="molecule type" value="Genomic_DNA"/>
</dbReference>
<dbReference type="PANTHER" id="PTHR47539">
    <property type="entry name" value="PENTATRICOPEPTIDE REPEAT-CONTAINING PROTEIN OTP51, CHLOROPLASTIC"/>
    <property type="match status" value="1"/>
</dbReference>
<evidence type="ECO:0000313" key="2">
    <source>
        <dbReference type="Proteomes" id="UP000541444"/>
    </source>
</evidence>
<dbReference type="GO" id="GO:0048564">
    <property type="term" value="P:photosystem I assembly"/>
    <property type="evidence" value="ECO:0007669"/>
    <property type="project" value="TreeGrafter"/>
</dbReference>
<comment type="caution">
    <text evidence="1">The sequence shown here is derived from an EMBL/GenBank/DDBJ whole genome shotgun (WGS) entry which is preliminary data.</text>
</comment>
<sequence length="174" mass="19927">MFLQIQTSPSIVISHNFLLQTSPLRTSLTPNFTPKPPLLRALPLSSSTRFSQTEDPNENWGYGEASGSDIFEFDVGVAMNDLKNLDSPTLEVEELEELPEQWRRAKLAWLCKELPSHKTSTWVRILNAQKKWVTRENVKYIGVHFMRIRDNEAAFKLSFAQCYGNAEEEHNGKS</sequence>
<gene>
    <name evidence="1" type="ORF">GIB67_018431</name>
</gene>
<dbReference type="GO" id="GO:0000373">
    <property type="term" value="P:Group II intron splicing"/>
    <property type="evidence" value="ECO:0007669"/>
    <property type="project" value="TreeGrafter"/>
</dbReference>
<dbReference type="PANTHER" id="PTHR47539:SF1">
    <property type="entry name" value="PENTATRICOPEPTIDE REPEAT-CONTAINING PROTEIN OTP51, CHLOROPLASTIC"/>
    <property type="match status" value="1"/>
</dbReference>
<organism evidence="1 2">
    <name type="scientific">Kingdonia uniflora</name>
    <dbReference type="NCBI Taxonomy" id="39325"/>
    <lineage>
        <taxon>Eukaryota</taxon>
        <taxon>Viridiplantae</taxon>
        <taxon>Streptophyta</taxon>
        <taxon>Embryophyta</taxon>
        <taxon>Tracheophyta</taxon>
        <taxon>Spermatophyta</taxon>
        <taxon>Magnoliopsida</taxon>
        <taxon>Ranunculales</taxon>
        <taxon>Circaeasteraceae</taxon>
        <taxon>Kingdonia</taxon>
    </lineage>
</organism>
<keyword evidence="2" id="KW-1185">Reference proteome</keyword>
<dbReference type="Proteomes" id="UP000541444">
    <property type="component" value="Unassembled WGS sequence"/>
</dbReference>
<proteinExistence type="predicted"/>
<dbReference type="OrthoDB" id="2020589at2759"/>
<dbReference type="InterPro" id="IPR052500">
    <property type="entry name" value="Chloro/Mito_RNA_Process"/>
</dbReference>
<protein>
    <submittedName>
        <fullName evidence="1">Uncharacterized protein</fullName>
    </submittedName>
</protein>
<dbReference type="GO" id="GO:0045292">
    <property type="term" value="P:mRNA cis splicing, via spliceosome"/>
    <property type="evidence" value="ECO:0007669"/>
    <property type="project" value="TreeGrafter"/>
</dbReference>